<reference evidence="14" key="1">
    <citation type="submission" date="2016-01" db="EMBL/GenBank/DDBJ databases">
        <authorList>
            <person name="Mitreva M."/>
            <person name="Pepin K.H."/>
            <person name="Mihindukulasuriya K.A."/>
            <person name="Fulton R."/>
            <person name="Fronick C."/>
            <person name="O'Laughlin M."/>
            <person name="Miner T."/>
            <person name="Herter B."/>
            <person name="Rosa B.A."/>
            <person name="Cordes M."/>
            <person name="Tomlinson C."/>
            <person name="Wollam A."/>
            <person name="Palsikar V.B."/>
            <person name="Mardis E.R."/>
            <person name="Wilson R.K."/>
        </authorList>
    </citation>
    <scope>NUCLEOTIDE SEQUENCE [LARGE SCALE GENOMIC DNA]</scope>
    <source>
        <strain evidence="14">DNF00896</strain>
    </source>
</reference>
<dbReference type="STRING" id="467210.HMPREF1866_02239"/>
<comment type="pathway">
    <text evidence="2">Carbohydrate biosynthesis; gluconeogenesis.</text>
</comment>
<evidence type="ECO:0000259" key="12">
    <source>
        <dbReference type="Pfam" id="PF03313"/>
    </source>
</evidence>
<dbReference type="InterPro" id="IPR004642">
    <property type="entry name" value="Ser_deHydtase_asu"/>
</dbReference>
<evidence type="ECO:0000313" key="13">
    <source>
        <dbReference type="EMBL" id="KXB54875.1"/>
    </source>
</evidence>
<evidence type="ECO:0000256" key="11">
    <source>
        <dbReference type="RuleBase" id="RU366059"/>
    </source>
</evidence>
<feature type="domain" description="Serine dehydratase-like alpha subunit" evidence="12">
    <location>
        <begin position="16"/>
        <end position="276"/>
    </location>
</feature>
<dbReference type="GO" id="GO:0046872">
    <property type="term" value="F:metal ion binding"/>
    <property type="evidence" value="ECO:0007669"/>
    <property type="project" value="UniProtKB-KW"/>
</dbReference>
<keyword evidence="9 11" id="KW-0456">Lyase</keyword>
<dbReference type="Proteomes" id="UP000070394">
    <property type="component" value="Unassembled WGS sequence"/>
</dbReference>
<keyword evidence="4 11" id="KW-0312">Gluconeogenesis</keyword>
<comment type="similarity">
    <text evidence="3 11">Belongs to the iron-sulfur dependent L-serine dehydratase family.</text>
</comment>
<dbReference type="GO" id="GO:0006094">
    <property type="term" value="P:gluconeogenesis"/>
    <property type="evidence" value="ECO:0007669"/>
    <property type="project" value="UniProtKB-KW"/>
</dbReference>
<protein>
    <recommendedName>
        <fullName evidence="11">L-serine dehydratase</fullName>
        <ecNumber evidence="11">4.3.1.17</ecNumber>
    </recommendedName>
</protein>
<dbReference type="InterPro" id="IPR005130">
    <property type="entry name" value="Ser_deHydtase-like_asu"/>
</dbReference>
<gene>
    <name evidence="13" type="ORF">HMPREF1866_02239</name>
</gene>
<accession>A0A133ZHF8</accession>
<comment type="caution">
    <text evidence="13">The sequence shown here is derived from an EMBL/GenBank/DDBJ whole genome shotgun (WGS) entry which is preliminary data.</text>
</comment>
<keyword evidence="7 11" id="KW-0408">Iron</keyword>
<dbReference type="PANTHER" id="PTHR30182:SF1">
    <property type="entry name" value="L-SERINE DEHYDRATASE 1"/>
    <property type="match status" value="1"/>
</dbReference>
<dbReference type="InterPro" id="IPR051318">
    <property type="entry name" value="Fe-S_L-Ser"/>
</dbReference>
<dbReference type="PANTHER" id="PTHR30182">
    <property type="entry name" value="L-SERINE DEHYDRATASE"/>
    <property type="match status" value="1"/>
</dbReference>
<keyword evidence="14" id="KW-1185">Reference proteome</keyword>
<comment type="catalytic activity">
    <reaction evidence="10 11">
        <text>L-serine = pyruvate + NH4(+)</text>
        <dbReference type="Rhea" id="RHEA:19169"/>
        <dbReference type="ChEBI" id="CHEBI:15361"/>
        <dbReference type="ChEBI" id="CHEBI:28938"/>
        <dbReference type="ChEBI" id="CHEBI:33384"/>
        <dbReference type="EC" id="4.3.1.17"/>
    </reaction>
</comment>
<keyword evidence="5 11" id="KW-0004">4Fe-4S</keyword>
<evidence type="ECO:0000256" key="9">
    <source>
        <dbReference type="ARBA" id="ARBA00023239"/>
    </source>
</evidence>
<evidence type="ECO:0000256" key="4">
    <source>
        <dbReference type="ARBA" id="ARBA00022432"/>
    </source>
</evidence>
<evidence type="ECO:0000256" key="10">
    <source>
        <dbReference type="ARBA" id="ARBA00049406"/>
    </source>
</evidence>
<evidence type="ECO:0000256" key="5">
    <source>
        <dbReference type="ARBA" id="ARBA00022485"/>
    </source>
</evidence>
<evidence type="ECO:0000256" key="3">
    <source>
        <dbReference type="ARBA" id="ARBA00008636"/>
    </source>
</evidence>
<dbReference type="GO" id="GO:0003941">
    <property type="term" value="F:L-serine ammonia-lyase activity"/>
    <property type="evidence" value="ECO:0007669"/>
    <property type="project" value="UniProtKB-UniRule"/>
</dbReference>
<evidence type="ECO:0000256" key="6">
    <source>
        <dbReference type="ARBA" id="ARBA00022723"/>
    </source>
</evidence>
<dbReference type="EMBL" id="LSDA01000124">
    <property type="protein sequence ID" value="KXB54875.1"/>
    <property type="molecule type" value="Genomic_DNA"/>
</dbReference>
<keyword evidence="8 11" id="KW-0411">Iron-sulfur</keyword>
<organism evidence="13 14">
    <name type="scientific">Lachnoanaerobaculum saburreum</name>
    <dbReference type="NCBI Taxonomy" id="467210"/>
    <lineage>
        <taxon>Bacteria</taxon>
        <taxon>Bacillati</taxon>
        <taxon>Bacillota</taxon>
        <taxon>Clostridia</taxon>
        <taxon>Lachnospirales</taxon>
        <taxon>Lachnospiraceae</taxon>
        <taxon>Lachnoanaerobaculum</taxon>
    </lineage>
</organism>
<evidence type="ECO:0000256" key="7">
    <source>
        <dbReference type="ARBA" id="ARBA00023004"/>
    </source>
</evidence>
<dbReference type="Pfam" id="PF03313">
    <property type="entry name" value="SDH_alpha"/>
    <property type="match status" value="1"/>
</dbReference>
<dbReference type="GO" id="GO:0051539">
    <property type="term" value="F:4 iron, 4 sulfur cluster binding"/>
    <property type="evidence" value="ECO:0007669"/>
    <property type="project" value="UniProtKB-UniRule"/>
</dbReference>
<proteinExistence type="inferred from homology"/>
<dbReference type="NCBIfam" id="TIGR00718">
    <property type="entry name" value="sda_alpha"/>
    <property type="match status" value="1"/>
</dbReference>
<evidence type="ECO:0000256" key="1">
    <source>
        <dbReference type="ARBA" id="ARBA00001966"/>
    </source>
</evidence>
<evidence type="ECO:0000256" key="2">
    <source>
        <dbReference type="ARBA" id="ARBA00004742"/>
    </source>
</evidence>
<dbReference type="PATRIC" id="fig|467210.3.peg.2217"/>
<dbReference type="EC" id="4.3.1.17" evidence="11"/>
<comment type="cofactor">
    <cofactor evidence="1 11">
        <name>[4Fe-4S] cluster</name>
        <dbReference type="ChEBI" id="CHEBI:49883"/>
    </cofactor>
</comment>
<evidence type="ECO:0000256" key="8">
    <source>
        <dbReference type="ARBA" id="ARBA00023014"/>
    </source>
</evidence>
<dbReference type="RefSeq" id="WP_060931839.1">
    <property type="nucleotide sequence ID" value="NZ_KQ959840.1"/>
</dbReference>
<name>A0A133ZHF8_9FIRM</name>
<dbReference type="OrthoDB" id="9805537at2"/>
<evidence type="ECO:0000313" key="14">
    <source>
        <dbReference type="Proteomes" id="UP000070394"/>
    </source>
</evidence>
<keyword evidence="6 11" id="KW-0479">Metal-binding</keyword>
<sequence length="289" mass="30260">MDFSNAKELLELCDNNKMSISEVMKHRECDESTSSKEEITEKMRKVLQIMRDSATMPINTPMKSMGGLIGGEAKKLSDYREAKKNISSSVLSRGMMYAMAVLECNASMGLIVAAPTAGSSGVVPGLLLAMQDVYAFSDEKITDALFVAGAIGYLAMRNATVAGAVGGCQAEMGVASAMAAAGAVELMGGTPRQSLDAASTVLMNMLGLVCDPVGGLVEYPCQNRNASGVANALVATDMALAGITQLIPFDEMLDTMYRVGKRMPVELRETALGGCAVTKSACEACGMCG</sequence>
<dbReference type="AlphaFoldDB" id="A0A133ZHF8"/>